<dbReference type="RefSeq" id="WP_186344980.1">
    <property type="nucleotide sequence ID" value="NZ_BMMR01000002.1"/>
</dbReference>
<keyword evidence="1" id="KW-0472">Membrane</keyword>
<accession>A0ABR6U5T3</accession>
<evidence type="ECO:0000313" key="2">
    <source>
        <dbReference type="EMBL" id="MBC2959743.1"/>
    </source>
</evidence>
<dbReference type="EMBL" id="JACMYC010000002">
    <property type="protein sequence ID" value="MBC2959743.1"/>
    <property type="molecule type" value="Genomic_DNA"/>
</dbReference>
<protein>
    <submittedName>
        <fullName evidence="2">Uncharacterized protein</fullName>
    </submittedName>
</protein>
<comment type="caution">
    <text evidence="2">The sequence shown here is derived from an EMBL/GenBank/DDBJ whole genome shotgun (WGS) entry which is preliminary data.</text>
</comment>
<feature type="transmembrane region" description="Helical" evidence="1">
    <location>
        <begin position="54"/>
        <end position="75"/>
    </location>
</feature>
<organism evidence="2 3">
    <name type="scientific">Nocardioides deserti</name>
    <dbReference type="NCBI Taxonomy" id="1588644"/>
    <lineage>
        <taxon>Bacteria</taxon>
        <taxon>Bacillati</taxon>
        <taxon>Actinomycetota</taxon>
        <taxon>Actinomycetes</taxon>
        <taxon>Propionibacteriales</taxon>
        <taxon>Nocardioidaceae</taxon>
        <taxon>Nocardioides</taxon>
    </lineage>
</organism>
<evidence type="ECO:0000313" key="3">
    <source>
        <dbReference type="Proteomes" id="UP000604001"/>
    </source>
</evidence>
<sequence>MPTAPVRAPQRRHRAGALDIRNIIGGLLATYGVILTLMGLLGDPETDKTGGVNANLWAGLAMLVVGLVFVAWAALRPTYVPDGGAEDPADG</sequence>
<gene>
    <name evidence="2" type="ORF">H7344_05475</name>
</gene>
<feature type="transmembrane region" description="Helical" evidence="1">
    <location>
        <begin position="20"/>
        <end position="42"/>
    </location>
</feature>
<proteinExistence type="predicted"/>
<keyword evidence="3" id="KW-1185">Reference proteome</keyword>
<reference evidence="2 3" key="1">
    <citation type="submission" date="2020-08" db="EMBL/GenBank/DDBJ databases">
        <title>novel species in genus Nocardioides.</title>
        <authorList>
            <person name="Zhang G."/>
        </authorList>
    </citation>
    <scope>NUCLEOTIDE SEQUENCE [LARGE SCALE GENOMIC DNA]</scope>
    <source>
        <strain evidence="2 3">SC8A-24</strain>
    </source>
</reference>
<name>A0ABR6U5T3_9ACTN</name>
<keyword evidence="1" id="KW-0812">Transmembrane</keyword>
<keyword evidence="1" id="KW-1133">Transmembrane helix</keyword>
<dbReference type="Proteomes" id="UP000604001">
    <property type="component" value="Unassembled WGS sequence"/>
</dbReference>
<evidence type="ECO:0000256" key="1">
    <source>
        <dbReference type="SAM" id="Phobius"/>
    </source>
</evidence>